<sequence>MGSLFFFLMVFLMGSLFFFLMDFDIMVFKGFFIFENQVILAASITHSPTIFILQCPPVSSFQKINNKWKSILQWEKERMLNSNQSW</sequence>
<reference evidence="2 3" key="4">
    <citation type="journal article" date="2011" name="BMC Genomics">
        <title>RNA-Seq improves annotation of protein-coding genes in the cucumber genome.</title>
        <authorList>
            <person name="Li Z."/>
            <person name="Zhang Z."/>
            <person name="Yan P."/>
            <person name="Huang S."/>
            <person name="Fei Z."/>
            <person name="Lin K."/>
        </authorList>
    </citation>
    <scope>NUCLEOTIDE SEQUENCE [LARGE SCALE GENOMIC DNA]</scope>
    <source>
        <strain evidence="3">cv. 9930</strain>
    </source>
</reference>
<keyword evidence="1" id="KW-0812">Transmembrane</keyword>
<reference evidence="2 3" key="3">
    <citation type="journal article" date="2010" name="BMC Genomics">
        <title>Transcriptome sequencing and comparative analysis of cucumber flowers with different sex types.</title>
        <authorList>
            <person name="Guo S."/>
            <person name="Zheng Y."/>
            <person name="Joung J.G."/>
            <person name="Liu S."/>
            <person name="Zhang Z."/>
            <person name="Crasta O.R."/>
            <person name="Sobral B.W."/>
            <person name="Xu Y."/>
            <person name="Huang S."/>
            <person name="Fei Z."/>
        </authorList>
    </citation>
    <scope>NUCLEOTIDE SEQUENCE [LARGE SCALE GENOMIC DNA]</scope>
    <source>
        <strain evidence="3">cv. 9930</strain>
    </source>
</reference>
<accession>A0A0A0M3T1</accession>
<reference evidence="2 3" key="2">
    <citation type="journal article" date="2009" name="PLoS ONE">
        <title>An integrated genetic and cytogenetic map of the cucumber genome.</title>
        <authorList>
            <person name="Ren Y."/>
            <person name="Zhang Z."/>
            <person name="Liu J."/>
            <person name="Staub J.E."/>
            <person name="Han Y."/>
            <person name="Cheng Z."/>
            <person name="Li X."/>
            <person name="Lu J."/>
            <person name="Miao H."/>
            <person name="Kang H."/>
            <person name="Xie B."/>
            <person name="Gu X."/>
            <person name="Wang X."/>
            <person name="Du Y."/>
            <person name="Jin W."/>
            <person name="Huang S."/>
        </authorList>
    </citation>
    <scope>NUCLEOTIDE SEQUENCE [LARGE SCALE GENOMIC DNA]</scope>
    <source>
        <strain evidence="3">cv. 9930</strain>
    </source>
</reference>
<keyword evidence="3" id="KW-1185">Reference proteome</keyword>
<feature type="transmembrane region" description="Helical" evidence="1">
    <location>
        <begin position="6"/>
        <end position="28"/>
    </location>
</feature>
<keyword evidence="1" id="KW-0472">Membrane</keyword>
<keyword evidence="1" id="KW-1133">Transmembrane helix</keyword>
<protein>
    <submittedName>
        <fullName evidence="2">Uncharacterized protein</fullName>
    </submittedName>
</protein>
<name>A0A0A0M3T1_CUCSA</name>
<dbReference type="AlphaFoldDB" id="A0A0A0M3T1"/>
<proteinExistence type="predicted"/>
<evidence type="ECO:0000313" key="2">
    <source>
        <dbReference type="EMBL" id="KGN66876.1"/>
    </source>
</evidence>
<reference evidence="2 3" key="1">
    <citation type="journal article" date="2009" name="Nat. Genet.">
        <title>The genome of the cucumber, Cucumis sativus L.</title>
        <authorList>
            <person name="Huang S."/>
            <person name="Li R."/>
            <person name="Zhang Z."/>
            <person name="Li L."/>
            <person name="Gu X."/>
            <person name="Fan W."/>
            <person name="Lucas W.J."/>
            <person name="Wang X."/>
            <person name="Xie B."/>
            <person name="Ni P."/>
            <person name="Ren Y."/>
            <person name="Zhu H."/>
            <person name="Li J."/>
            <person name="Lin K."/>
            <person name="Jin W."/>
            <person name="Fei Z."/>
            <person name="Li G."/>
            <person name="Staub J."/>
            <person name="Kilian A."/>
            <person name="van der Vossen E.A."/>
            <person name="Wu Y."/>
            <person name="Guo J."/>
            <person name="He J."/>
            <person name="Jia Z."/>
            <person name="Ren Y."/>
            <person name="Tian G."/>
            <person name="Lu Y."/>
            <person name="Ruan J."/>
            <person name="Qian W."/>
            <person name="Wang M."/>
            <person name="Huang Q."/>
            <person name="Li B."/>
            <person name="Xuan Z."/>
            <person name="Cao J."/>
            <person name="Asan"/>
            <person name="Wu Z."/>
            <person name="Zhang J."/>
            <person name="Cai Q."/>
            <person name="Bai Y."/>
            <person name="Zhao B."/>
            <person name="Han Y."/>
            <person name="Li Y."/>
            <person name="Li X."/>
            <person name="Wang S."/>
            <person name="Shi Q."/>
            <person name="Liu S."/>
            <person name="Cho W.K."/>
            <person name="Kim J.Y."/>
            <person name="Xu Y."/>
            <person name="Heller-Uszynska K."/>
            <person name="Miao H."/>
            <person name="Cheng Z."/>
            <person name="Zhang S."/>
            <person name="Wu J."/>
            <person name="Yang Y."/>
            <person name="Kang H."/>
            <person name="Li M."/>
            <person name="Liang H."/>
            <person name="Ren X."/>
            <person name="Shi Z."/>
            <person name="Wen M."/>
            <person name="Jian M."/>
            <person name="Yang H."/>
            <person name="Zhang G."/>
            <person name="Yang Z."/>
            <person name="Chen R."/>
            <person name="Liu S."/>
            <person name="Li J."/>
            <person name="Ma L."/>
            <person name="Liu H."/>
            <person name="Zhou Y."/>
            <person name="Zhao J."/>
            <person name="Fang X."/>
            <person name="Li G."/>
            <person name="Fang L."/>
            <person name="Li Y."/>
            <person name="Liu D."/>
            <person name="Zheng H."/>
            <person name="Zhang Y."/>
            <person name="Qin N."/>
            <person name="Li Z."/>
            <person name="Yang G."/>
            <person name="Yang S."/>
            <person name="Bolund L."/>
            <person name="Kristiansen K."/>
            <person name="Zheng H."/>
            <person name="Li S."/>
            <person name="Zhang X."/>
            <person name="Yang H."/>
            <person name="Wang J."/>
            <person name="Sun R."/>
            <person name="Zhang B."/>
            <person name="Jiang S."/>
            <person name="Wang J."/>
            <person name="Du Y."/>
            <person name="Li S."/>
        </authorList>
    </citation>
    <scope>NUCLEOTIDE SEQUENCE [LARGE SCALE GENOMIC DNA]</scope>
    <source>
        <strain evidence="3">cv. 9930</strain>
    </source>
</reference>
<organism evidence="2 3">
    <name type="scientific">Cucumis sativus</name>
    <name type="common">Cucumber</name>
    <dbReference type="NCBI Taxonomy" id="3659"/>
    <lineage>
        <taxon>Eukaryota</taxon>
        <taxon>Viridiplantae</taxon>
        <taxon>Streptophyta</taxon>
        <taxon>Embryophyta</taxon>
        <taxon>Tracheophyta</taxon>
        <taxon>Spermatophyta</taxon>
        <taxon>Magnoliopsida</taxon>
        <taxon>eudicotyledons</taxon>
        <taxon>Gunneridae</taxon>
        <taxon>Pentapetalae</taxon>
        <taxon>rosids</taxon>
        <taxon>fabids</taxon>
        <taxon>Cucurbitales</taxon>
        <taxon>Cucurbitaceae</taxon>
        <taxon>Benincaseae</taxon>
        <taxon>Cucumis</taxon>
    </lineage>
</organism>
<evidence type="ECO:0000313" key="3">
    <source>
        <dbReference type="Proteomes" id="UP000029981"/>
    </source>
</evidence>
<dbReference type="Gramene" id="KGN66876">
    <property type="protein sequence ID" value="KGN66876"/>
    <property type="gene ID" value="Csa_1G702010"/>
</dbReference>
<dbReference type="Proteomes" id="UP000029981">
    <property type="component" value="Chromosome 1"/>
</dbReference>
<gene>
    <name evidence="2" type="ORF">Csa_1G702010</name>
</gene>
<dbReference type="EMBL" id="CM002922">
    <property type="protein sequence ID" value="KGN66876.1"/>
    <property type="molecule type" value="Genomic_DNA"/>
</dbReference>
<evidence type="ECO:0000256" key="1">
    <source>
        <dbReference type="SAM" id="Phobius"/>
    </source>
</evidence>